<protein>
    <recommendedName>
        <fullName evidence="3">Reverse transcriptase zinc-binding domain-containing protein</fullName>
    </recommendedName>
</protein>
<comment type="caution">
    <text evidence="1">The sequence shown here is derived from an EMBL/GenBank/DDBJ whole genome shotgun (WGS) entry which is preliminary data.</text>
</comment>
<name>A0A444UPI2_ACIRT</name>
<accession>A0A444UPI2</accession>
<sequence length="142" mass="16110">MFRRGLAQVETCPYAKCRKRETPAHIFWECDVAGSVWLSVSVFLNRFADTAKMTAETVLYGPAGGIATSTAKCVWRVINVVKQILWEGRNVCVYHKQELDTITATRRSQTLNKDFVILDIRTLGKDKACTDWRIVGLQDVKI</sequence>
<dbReference type="EMBL" id="SCEB01214128">
    <property type="protein sequence ID" value="RXM37069.1"/>
    <property type="molecule type" value="Genomic_DNA"/>
</dbReference>
<reference evidence="1 2" key="1">
    <citation type="submission" date="2019-01" db="EMBL/GenBank/DDBJ databases">
        <title>Draft Genome and Complete Hox-Cluster Characterization of the Sterlet Sturgeon (Acipenser ruthenus).</title>
        <authorList>
            <person name="Wei Q."/>
        </authorList>
    </citation>
    <scope>NUCLEOTIDE SEQUENCE [LARGE SCALE GENOMIC DNA]</scope>
    <source>
        <strain evidence="1">WHYD16114868_AA</strain>
        <tissue evidence="1">Blood</tissue>
    </source>
</reference>
<proteinExistence type="predicted"/>
<evidence type="ECO:0008006" key="3">
    <source>
        <dbReference type="Google" id="ProtNLM"/>
    </source>
</evidence>
<evidence type="ECO:0000313" key="2">
    <source>
        <dbReference type="Proteomes" id="UP000289886"/>
    </source>
</evidence>
<keyword evidence="2" id="KW-1185">Reference proteome</keyword>
<evidence type="ECO:0000313" key="1">
    <source>
        <dbReference type="EMBL" id="RXM37069.1"/>
    </source>
</evidence>
<gene>
    <name evidence="1" type="ORF">EOD39_11250</name>
</gene>
<organism evidence="1 2">
    <name type="scientific">Acipenser ruthenus</name>
    <name type="common">Sterlet sturgeon</name>
    <dbReference type="NCBI Taxonomy" id="7906"/>
    <lineage>
        <taxon>Eukaryota</taxon>
        <taxon>Metazoa</taxon>
        <taxon>Chordata</taxon>
        <taxon>Craniata</taxon>
        <taxon>Vertebrata</taxon>
        <taxon>Euteleostomi</taxon>
        <taxon>Actinopterygii</taxon>
        <taxon>Chondrostei</taxon>
        <taxon>Acipenseriformes</taxon>
        <taxon>Acipenseridae</taxon>
        <taxon>Acipenser</taxon>
    </lineage>
</organism>
<dbReference type="Proteomes" id="UP000289886">
    <property type="component" value="Unassembled WGS sequence"/>
</dbReference>
<dbReference type="AlphaFoldDB" id="A0A444UPI2"/>